<dbReference type="EMBL" id="JAAIUW010000003">
    <property type="protein sequence ID" value="KAF7839522.1"/>
    <property type="molecule type" value="Genomic_DNA"/>
</dbReference>
<evidence type="ECO:0000313" key="3">
    <source>
        <dbReference type="Proteomes" id="UP000634136"/>
    </source>
</evidence>
<feature type="compositionally biased region" description="Basic and acidic residues" evidence="1">
    <location>
        <begin position="1"/>
        <end position="16"/>
    </location>
</feature>
<organism evidence="2 3">
    <name type="scientific">Senna tora</name>
    <dbReference type="NCBI Taxonomy" id="362788"/>
    <lineage>
        <taxon>Eukaryota</taxon>
        <taxon>Viridiplantae</taxon>
        <taxon>Streptophyta</taxon>
        <taxon>Embryophyta</taxon>
        <taxon>Tracheophyta</taxon>
        <taxon>Spermatophyta</taxon>
        <taxon>Magnoliopsida</taxon>
        <taxon>eudicotyledons</taxon>
        <taxon>Gunneridae</taxon>
        <taxon>Pentapetalae</taxon>
        <taxon>rosids</taxon>
        <taxon>fabids</taxon>
        <taxon>Fabales</taxon>
        <taxon>Fabaceae</taxon>
        <taxon>Caesalpinioideae</taxon>
        <taxon>Cassia clade</taxon>
        <taxon>Senna</taxon>
    </lineage>
</organism>
<sequence>MGSRSRSGESKVETKTAQDSSSLTETPKFTLQNFPQPLSTKLDDLNFLIWRLQVVTIINGYDLYNFLIRRKHIPSQFLSGEDELLNRQNPYYLNSKCQDQVLMSWMLMSKSDGMVSRMVRQRQLFTHLRSTKKGSLSMSDYLLKLKKVVDALASIYQPITDQDYIETILHGLPSEYEGFITSFSLKDKEHIVIQVEAHLLAHEARLEAHLNNKGGFANRGNNRGRGRSQGGHGGRRTLCQVCGRHGHIGVNCYHRSDQSYTATTLMQNQNLQVQNSRLTIPSAQNVPVEALLATPETLYDASWYPDSGASSHLTNDATNLQEQQTYIG</sequence>
<dbReference type="Pfam" id="PF14223">
    <property type="entry name" value="Retrotran_gag_2"/>
    <property type="match status" value="1"/>
</dbReference>
<evidence type="ECO:0000313" key="2">
    <source>
        <dbReference type="EMBL" id="KAF7839522.1"/>
    </source>
</evidence>
<comment type="caution">
    <text evidence="2">The sequence shown here is derived from an EMBL/GenBank/DDBJ whole genome shotgun (WGS) entry which is preliminary data.</text>
</comment>
<dbReference type="Proteomes" id="UP000634136">
    <property type="component" value="Unassembled WGS sequence"/>
</dbReference>
<feature type="region of interest" description="Disordered" evidence="1">
    <location>
        <begin position="1"/>
        <end position="26"/>
    </location>
</feature>
<feature type="compositionally biased region" description="Polar residues" evidence="1">
    <location>
        <begin position="17"/>
        <end position="26"/>
    </location>
</feature>
<reference evidence="2" key="1">
    <citation type="submission" date="2020-09" db="EMBL/GenBank/DDBJ databases">
        <title>Genome-Enabled Discovery of Anthraquinone Biosynthesis in Senna tora.</title>
        <authorList>
            <person name="Kang S.-H."/>
            <person name="Pandey R.P."/>
            <person name="Lee C.-M."/>
            <person name="Sim J.-S."/>
            <person name="Jeong J.-T."/>
            <person name="Choi B.-S."/>
            <person name="Jung M."/>
            <person name="Ginzburg D."/>
            <person name="Zhao K."/>
            <person name="Won S.Y."/>
            <person name="Oh T.-J."/>
            <person name="Yu Y."/>
            <person name="Kim N.-H."/>
            <person name="Lee O.R."/>
            <person name="Lee T.-H."/>
            <person name="Bashyal P."/>
            <person name="Kim T.-S."/>
            <person name="Lee W.-H."/>
            <person name="Kawkins C."/>
            <person name="Kim C.-K."/>
            <person name="Kim J.S."/>
            <person name="Ahn B.O."/>
            <person name="Rhee S.Y."/>
            <person name="Sohng J.K."/>
        </authorList>
    </citation>
    <scope>NUCLEOTIDE SEQUENCE</scope>
    <source>
        <tissue evidence="2">Leaf</tissue>
    </source>
</reference>
<feature type="compositionally biased region" description="Low complexity" evidence="1">
    <location>
        <begin position="212"/>
        <end position="221"/>
    </location>
</feature>
<protein>
    <submittedName>
        <fullName evidence="2">Retrovirus-related Pol polyprotein from transposon TNT 1-94</fullName>
    </submittedName>
</protein>
<dbReference type="PANTHER" id="PTHR47481:SF30">
    <property type="entry name" value="CCHC-TYPE DOMAIN-CONTAINING PROTEIN"/>
    <property type="match status" value="1"/>
</dbReference>
<dbReference type="OrthoDB" id="1912561at2759"/>
<accession>A0A835CHS2</accession>
<dbReference type="AlphaFoldDB" id="A0A835CHS2"/>
<evidence type="ECO:0000256" key="1">
    <source>
        <dbReference type="SAM" id="MobiDB-lite"/>
    </source>
</evidence>
<name>A0A835CHS2_9FABA</name>
<gene>
    <name evidence="2" type="ORF">G2W53_008004</name>
</gene>
<keyword evidence="3" id="KW-1185">Reference proteome</keyword>
<feature type="region of interest" description="Disordered" evidence="1">
    <location>
        <begin position="212"/>
        <end position="234"/>
    </location>
</feature>
<dbReference type="PANTHER" id="PTHR47481">
    <property type="match status" value="1"/>
</dbReference>
<proteinExistence type="predicted"/>